<accession>A0A1B4Y913</accession>
<proteinExistence type="predicted"/>
<dbReference type="AlphaFoldDB" id="A0A1B4Y913"/>
<organism evidence="1 2">
    <name type="scientific">Mycobacterium ulcerans subsp. shinshuense</name>
    <dbReference type="NCBI Taxonomy" id="1124626"/>
    <lineage>
        <taxon>Bacteria</taxon>
        <taxon>Bacillati</taxon>
        <taxon>Actinomycetota</taxon>
        <taxon>Actinomycetes</taxon>
        <taxon>Mycobacteriales</taxon>
        <taxon>Mycobacteriaceae</taxon>
        <taxon>Mycobacterium</taxon>
        <taxon>Mycobacterium ulcerans group</taxon>
    </lineage>
</organism>
<sequence length="182" mass="19074">MLTPTLDLGATADGGTLRRTDADDDGLHYRVEVVAASFIDVVQAAGGWLCDRVMAGWQVRVLVPGGDDIRPLQILGATAMELEAGLTGRAPMGHSLAVGAAAFAADERVRAKLTEALQCRWTEVALWGQGWPLGVDRAIAPVQHVLSAAALAFKRQALTAAGIPYGCVVSVEQLLADTAWSG</sequence>
<dbReference type="Proteomes" id="UP000218067">
    <property type="component" value="Chromosome"/>
</dbReference>
<dbReference type="EMBL" id="AP017624">
    <property type="protein sequence ID" value="BAV43545.1"/>
    <property type="molecule type" value="Genomic_DNA"/>
</dbReference>
<protein>
    <submittedName>
        <fullName evidence="1">Uncharacterized protein</fullName>
    </submittedName>
</protein>
<dbReference type="GeneID" id="93439216"/>
<evidence type="ECO:0000313" key="1">
    <source>
        <dbReference type="EMBL" id="BAV43545.1"/>
    </source>
</evidence>
<gene>
    <name evidence="1" type="ORF">SHTP_4656</name>
</gene>
<reference evidence="1 2" key="1">
    <citation type="submission" date="2016-08" db="EMBL/GenBank/DDBJ databases">
        <title>Complete genome sequence of Mycobacterium shinshuense, a subspecies of M. ulcerans.</title>
        <authorList>
            <person name="Yoshida M."/>
            <person name="Ogura Y."/>
            <person name="Hayashi T."/>
            <person name="Hoshino Y."/>
        </authorList>
    </citation>
    <scope>NUCLEOTIDE SEQUENCE [LARGE SCALE GENOMIC DNA]</scope>
    <source>
        <strain evidence="2">ATCC 33728</strain>
    </source>
</reference>
<name>A0A1B4Y913_MYCUL</name>
<evidence type="ECO:0000313" key="2">
    <source>
        <dbReference type="Proteomes" id="UP000218067"/>
    </source>
</evidence>
<dbReference type="RefSeq" id="WP_096372014.1">
    <property type="nucleotide sequence ID" value="NZ_AP017624.1"/>
</dbReference>